<evidence type="ECO:0000313" key="2">
    <source>
        <dbReference type="EMBL" id="NOH70506.1"/>
    </source>
</evidence>
<evidence type="ECO:0000313" key="5">
    <source>
        <dbReference type="Proteomes" id="UP000565719"/>
    </source>
</evidence>
<proteinExistence type="predicted"/>
<sequence length="46" mass="5181">MDLWLNLLFGNAVGLSSMLVIFGALGLMLFYAGYFVYKVMHDKSPH</sequence>
<dbReference type="Pfam" id="PF11346">
    <property type="entry name" value="DUF3149"/>
    <property type="match status" value="1"/>
</dbReference>
<evidence type="ECO:0000256" key="1">
    <source>
        <dbReference type="SAM" id="Phobius"/>
    </source>
</evidence>
<dbReference type="Proteomes" id="UP000269041">
    <property type="component" value="Unassembled WGS sequence"/>
</dbReference>
<keyword evidence="1" id="KW-0812">Transmembrane</keyword>
<feature type="transmembrane region" description="Helical" evidence="1">
    <location>
        <begin position="12"/>
        <end position="37"/>
    </location>
</feature>
<organism evidence="3 4">
    <name type="scientific">Vibrio pectenicida</name>
    <dbReference type="NCBI Taxonomy" id="62763"/>
    <lineage>
        <taxon>Bacteria</taxon>
        <taxon>Pseudomonadati</taxon>
        <taxon>Pseudomonadota</taxon>
        <taxon>Gammaproteobacteria</taxon>
        <taxon>Vibrionales</taxon>
        <taxon>Vibrionaceae</taxon>
        <taxon>Vibrio</taxon>
    </lineage>
</organism>
<keyword evidence="1" id="KW-1133">Transmembrane helix</keyword>
<dbReference type="OrthoDB" id="6388826at2"/>
<evidence type="ECO:0000313" key="3">
    <source>
        <dbReference type="EMBL" id="RSD31627.1"/>
    </source>
</evidence>
<reference evidence="3 4" key="1">
    <citation type="submission" date="2018-12" db="EMBL/GenBank/DDBJ databases">
        <title>Genomic taxonomy of the Vibrionaceae family.</title>
        <authorList>
            <person name="Gomez-Gil B."/>
            <person name="Enciso-Ibarra K."/>
        </authorList>
    </citation>
    <scope>NUCLEOTIDE SEQUENCE [LARGE SCALE GENOMIC DNA]</scope>
    <source>
        <strain evidence="3 4">CAIM 594</strain>
    </source>
</reference>
<keyword evidence="4" id="KW-1185">Reference proteome</keyword>
<dbReference type="AlphaFoldDB" id="A0A427U4H5"/>
<dbReference type="InterPro" id="IPR021494">
    <property type="entry name" value="DUF3149"/>
</dbReference>
<gene>
    <name evidence="3" type="ORF">EJA03_07730</name>
    <name evidence="2" type="ORF">F0225_04000</name>
</gene>
<evidence type="ECO:0000313" key="4">
    <source>
        <dbReference type="Proteomes" id="UP000269041"/>
    </source>
</evidence>
<dbReference type="EMBL" id="VTXC01000007">
    <property type="protein sequence ID" value="NOH70506.1"/>
    <property type="molecule type" value="Genomic_DNA"/>
</dbReference>
<comment type="caution">
    <text evidence="3">The sequence shown here is derived from an EMBL/GenBank/DDBJ whole genome shotgun (WGS) entry which is preliminary data.</text>
</comment>
<keyword evidence="1" id="KW-0472">Membrane</keyword>
<dbReference type="RefSeq" id="WP_125320668.1">
    <property type="nucleotide sequence ID" value="NZ_AP024889.1"/>
</dbReference>
<dbReference type="EMBL" id="RSFA01000026">
    <property type="protein sequence ID" value="RSD31627.1"/>
    <property type="molecule type" value="Genomic_DNA"/>
</dbReference>
<accession>A0A427U4H5</accession>
<protein>
    <submittedName>
        <fullName evidence="3">DUF3149 domain-containing protein</fullName>
    </submittedName>
</protein>
<dbReference type="Proteomes" id="UP000565719">
    <property type="component" value="Unassembled WGS sequence"/>
</dbReference>
<reference evidence="2 5" key="2">
    <citation type="submission" date="2019-09" db="EMBL/GenBank/DDBJ databases">
        <title>Draft genome sequencing and comparative genomics of hatchery-associated Vibrios.</title>
        <authorList>
            <person name="Kehlet-Delgado H."/>
            <person name="Mueller R.S."/>
        </authorList>
    </citation>
    <scope>NUCLEOTIDE SEQUENCE [LARGE SCALE GENOMIC DNA]</scope>
    <source>
        <strain evidence="2 5">99-46-Y</strain>
    </source>
</reference>
<name>A0A427U4H5_9VIBR</name>